<feature type="compositionally biased region" description="Gly residues" evidence="1">
    <location>
        <begin position="218"/>
        <end position="232"/>
    </location>
</feature>
<feature type="compositionally biased region" description="Basic and acidic residues" evidence="1">
    <location>
        <begin position="241"/>
        <end position="250"/>
    </location>
</feature>
<evidence type="ECO:0008006" key="3">
    <source>
        <dbReference type="Google" id="ProtNLM"/>
    </source>
</evidence>
<geneLocation type="plasmid" evidence="2">
    <name>unnamed1</name>
</geneLocation>
<keyword evidence="2" id="KW-0614">Plasmid</keyword>
<reference evidence="2" key="1">
    <citation type="submission" date="2022-10" db="EMBL/GenBank/DDBJ databases">
        <title>The complete genomes of actinobacterial strains from the NBC collection.</title>
        <authorList>
            <person name="Joergensen T.S."/>
            <person name="Alvarez Arevalo M."/>
            <person name="Sterndorff E.B."/>
            <person name="Faurdal D."/>
            <person name="Vuksanovic O."/>
            <person name="Mourched A.-S."/>
            <person name="Charusanti P."/>
            <person name="Shaw S."/>
            <person name="Blin K."/>
            <person name="Weber T."/>
        </authorList>
    </citation>
    <scope>NUCLEOTIDE SEQUENCE</scope>
    <source>
        <strain evidence="2">NBC_00060</strain>
        <plasmid evidence="2">unnamed1</plasmid>
    </source>
</reference>
<sequence length="458" mass="48745">MPEACAVPEAAGGKPVSRQRVRVPMRLVSSPDYPDIALSVYVKVAALGARPEGCTARTSTIAAYLGVSKASVERGLTALRRPGTDGVVELVSRRRTSRGGTGTSALRAVRPMTHREAFVWLPVVAAEDLTPRQFRAYALIVYAGQRNIALTEGELAGSLFHHSGERAGQPLTVTAAGVIVDELEAARWLTVHRRAGAQGRHRFVAHDIAPTGIVPTEEGGGSPVGEGSGSPSGEGSLATEESPRTDRPDAGRALLPPAVGEIPVDGVFGGVRGRPPRPPYDGPPLTLSARIHDVLEPVHWLLRRVDSPFVQRQIAREVGRRLRDGTADDRLRHRLSARFAATSPSEIRDPGRWLLGVALPRWGCGHADCEAGVMWSTGRRCEVCAEAVVDRYAARAAQVPVTVPELEHGRPPNGPPRGSCGDCGCRIFLVGPACADGLCKPCRTERADRAGGLRQSSA</sequence>
<dbReference type="AlphaFoldDB" id="A0AAU2HCH1"/>
<organism evidence="2">
    <name type="scientific">Streptomyces sp. NBC_00060</name>
    <dbReference type="NCBI Taxonomy" id="2975636"/>
    <lineage>
        <taxon>Bacteria</taxon>
        <taxon>Bacillati</taxon>
        <taxon>Actinomycetota</taxon>
        <taxon>Actinomycetes</taxon>
        <taxon>Kitasatosporales</taxon>
        <taxon>Streptomycetaceae</taxon>
        <taxon>Streptomyces</taxon>
    </lineage>
</organism>
<dbReference type="EMBL" id="CP108254">
    <property type="protein sequence ID" value="WTU45849.1"/>
    <property type="molecule type" value="Genomic_DNA"/>
</dbReference>
<gene>
    <name evidence="2" type="ORF">OHV25_40335</name>
</gene>
<feature type="region of interest" description="Disordered" evidence="1">
    <location>
        <begin position="208"/>
        <end position="257"/>
    </location>
</feature>
<dbReference type="RefSeq" id="WP_331723640.1">
    <property type="nucleotide sequence ID" value="NZ_CP108254.1"/>
</dbReference>
<evidence type="ECO:0000256" key="1">
    <source>
        <dbReference type="SAM" id="MobiDB-lite"/>
    </source>
</evidence>
<proteinExistence type="predicted"/>
<name>A0AAU2HCH1_9ACTN</name>
<accession>A0AAU2HCH1</accession>
<evidence type="ECO:0000313" key="2">
    <source>
        <dbReference type="EMBL" id="WTU45849.1"/>
    </source>
</evidence>
<protein>
    <recommendedName>
        <fullName evidence="3">Helix-turn-helix domain-containing protein</fullName>
    </recommendedName>
</protein>